<evidence type="ECO:0000313" key="2">
    <source>
        <dbReference type="EMBL" id="SMP20686.1"/>
    </source>
</evidence>
<evidence type="ECO:0000256" key="1">
    <source>
        <dbReference type="SAM" id="Phobius"/>
    </source>
</evidence>
<keyword evidence="1" id="KW-0472">Membrane</keyword>
<keyword evidence="1" id="KW-1133">Transmembrane helix</keyword>
<dbReference type="EMBL" id="FXTU01000003">
    <property type="protein sequence ID" value="SMP20686.1"/>
    <property type="molecule type" value="Genomic_DNA"/>
</dbReference>
<keyword evidence="1" id="KW-0812">Transmembrane</keyword>
<proteinExistence type="predicted"/>
<feature type="transmembrane region" description="Helical" evidence="1">
    <location>
        <begin position="30"/>
        <end position="51"/>
    </location>
</feature>
<name>A0AA45WP91_9BACL</name>
<sequence length="52" mass="6074">MELGVSLFLLVLINLLMTLGRQQKRAWVRWLLSSVSLILLIVALLFILRMFM</sequence>
<evidence type="ECO:0000313" key="3">
    <source>
        <dbReference type="Proteomes" id="UP001157946"/>
    </source>
</evidence>
<keyword evidence="3" id="KW-1185">Reference proteome</keyword>
<organism evidence="2 3">
    <name type="scientific">Laceyella tengchongensis</name>
    <dbReference type="NCBI Taxonomy" id="574699"/>
    <lineage>
        <taxon>Bacteria</taxon>
        <taxon>Bacillati</taxon>
        <taxon>Bacillota</taxon>
        <taxon>Bacilli</taxon>
        <taxon>Bacillales</taxon>
        <taxon>Thermoactinomycetaceae</taxon>
        <taxon>Laceyella</taxon>
    </lineage>
</organism>
<protein>
    <recommendedName>
        <fullName evidence="4">DUF2768 domain-containing protein</fullName>
    </recommendedName>
</protein>
<dbReference type="AlphaFoldDB" id="A0AA45WP91"/>
<dbReference type="Proteomes" id="UP001157946">
    <property type="component" value="Unassembled WGS sequence"/>
</dbReference>
<accession>A0AA45WP91</accession>
<gene>
    <name evidence="2" type="ORF">SAMN06265361_103412</name>
</gene>
<comment type="caution">
    <text evidence="2">The sequence shown here is derived from an EMBL/GenBank/DDBJ whole genome shotgun (WGS) entry which is preliminary data.</text>
</comment>
<evidence type="ECO:0008006" key="4">
    <source>
        <dbReference type="Google" id="ProtNLM"/>
    </source>
</evidence>
<reference evidence="2" key="1">
    <citation type="submission" date="2017-05" db="EMBL/GenBank/DDBJ databases">
        <authorList>
            <person name="Varghese N."/>
            <person name="Submissions S."/>
        </authorList>
    </citation>
    <scope>NUCLEOTIDE SEQUENCE</scope>
    <source>
        <strain evidence="2">DSM 45262</strain>
    </source>
</reference>